<accession>A0ABM1A125</accession>
<feature type="domain" description="Glycoside hydrolase family 9" evidence="9">
    <location>
        <begin position="2"/>
        <end position="115"/>
    </location>
</feature>
<comment type="catalytic activity">
    <reaction evidence="1">
        <text>Endohydrolysis of (1-&gt;4)-beta-D-glucosidic linkages in cellulose, lichenin and cereal beta-D-glucans.</text>
        <dbReference type="EC" id="3.2.1.4"/>
    </reaction>
</comment>
<evidence type="ECO:0000256" key="4">
    <source>
        <dbReference type="ARBA" id="ARBA00022801"/>
    </source>
</evidence>
<evidence type="ECO:0000259" key="9">
    <source>
        <dbReference type="Pfam" id="PF00759"/>
    </source>
</evidence>
<keyword evidence="5" id="KW-0136">Cellulose degradation</keyword>
<organism evidence="10 11">
    <name type="scientific">Aplysia californica</name>
    <name type="common">California sea hare</name>
    <dbReference type="NCBI Taxonomy" id="6500"/>
    <lineage>
        <taxon>Eukaryota</taxon>
        <taxon>Metazoa</taxon>
        <taxon>Spiralia</taxon>
        <taxon>Lophotrochozoa</taxon>
        <taxon>Mollusca</taxon>
        <taxon>Gastropoda</taxon>
        <taxon>Heterobranchia</taxon>
        <taxon>Euthyneura</taxon>
        <taxon>Tectipleura</taxon>
        <taxon>Aplysiida</taxon>
        <taxon>Aplysioidea</taxon>
        <taxon>Aplysiidae</taxon>
        <taxon>Aplysia</taxon>
    </lineage>
</organism>
<dbReference type="Gene3D" id="1.50.10.10">
    <property type="match status" value="1"/>
</dbReference>
<keyword evidence="10" id="KW-1185">Reference proteome</keyword>
<evidence type="ECO:0000313" key="11">
    <source>
        <dbReference type="RefSeq" id="XP_012938664.1"/>
    </source>
</evidence>
<sequence>MAFISLVAAAQGIEPDRYRVWARSQINYMLGDGGRSYVIGFGHNPPTRPHHASSSCRPPPHSCTWSDYSKPGPNAHILYGALVGGPGEDDDYVDSRSDYIHNEVGCDYNGGFQSAVAALRYVELQMTL</sequence>
<evidence type="ECO:0000313" key="10">
    <source>
        <dbReference type="Proteomes" id="UP000694888"/>
    </source>
</evidence>
<keyword evidence="6" id="KW-0119">Carbohydrate metabolism</keyword>
<proteinExistence type="inferred from homology"/>
<dbReference type="Proteomes" id="UP000694888">
    <property type="component" value="Unplaced"/>
</dbReference>
<dbReference type="InterPro" id="IPR001701">
    <property type="entry name" value="Glyco_hydro_9"/>
</dbReference>
<comment type="similarity">
    <text evidence="2">Belongs to the glycosyl hydrolase 9 (cellulase E) family.</text>
</comment>
<keyword evidence="8" id="KW-0624">Polysaccharide degradation</keyword>
<reference evidence="11" key="1">
    <citation type="submission" date="2025-08" db="UniProtKB">
        <authorList>
            <consortium name="RefSeq"/>
        </authorList>
    </citation>
    <scope>IDENTIFICATION</scope>
</reference>
<evidence type="ECO:0000256" key="1">
    <source>
        <dbReference type="ARBA" id="ARBA00000966"/>
    </source>
</evidence>
<dbReference type="InterPro" id="IPR008928">
    <property type="entry name" value="6-hairpin_glycosidase_sf"/>
</dbReference>
<evidence type="ECO:0000256" key="8">
    <source>
        <dbReference type="ARBA" id="ARBA00023326"/>
    </source>
</evidence>
<evidence type="ECO:0000256" key="5">
    <source>
        <dbReference type="ARBA" id="ARBA00023001"/>
    </source>
</evidence>
<keyword evidence="7" id="KW-0326">Glycosidase</keyword>
<evidence type="ECO:0000256" key="3">
    <source>
        <dbReference type="ARBA" id="ARBA00012601"/>
    </source>
</evidence>
<evidence type="ECO:0000256" key="6">
    <source>
        <dbReference type="ARBA" id="ARBA00023277"/>
    </source>
</evidence>
<dbReference type="GeneID" id="106011930"/>
<evidence type="ECO:0000256" key="7">
    <source>
        <dbReference type="ARBA" id="ARBA00023295"/>
    </source>
</evidence>
<evidence type="ECO:0000256" key="2">
    <source>
        <dbReference type="ARBA" id="ARBA00007072"/>
    </source>
</evidence>
<dbReference type="Pfam" id="PF00759">
    <property type="entry name" value="Glyco_hydro_9"/>
    <property type="match status" value="1"/>
</dbReference>
<dbReference type="SUPFAM" id="SSF48208">
    <property type="entry name" value="Six-hairpin glycosidases"/>
    <property type="match status" value="1"/>
</dbReference>
<dbReference type="RefSeq" id="XP_012938664.1">
    <property type="nucleotide sequence ID" value="XM_013083210.2"/>
</dbReference>
<dbReference type="InterPro" id="IPR012341">
    <property type="entry name" value="6hp_glycosidase-like_sf"/>
</dbReference>
<name>A0ABM1A125_APLCA</name>
<protein>
    <recommendedName>
        <fullName evidence="3">cellulase</fullName>
        <ecNumber evidence="3">3.2.1.4</ecNumber>
    </recommendedName>
</protein>
<keyword evidence="4" id="KW-0378">Hydrolase</keyword>
<gene>
    <name evidence="11" type="primary">LOC106011930</name>
</gene>
<dbReference type="EC" id="3.2.1.4" evidence="3"/>
<dbReference type="PANTHER" id="PTHR22298">
    <property type="entry name" value="ENDO-1,4-BETA-GLUCANASE"/>
    <property type="match status" value="1"/>
</dbReference>